<dbReference type="PROSITE" id="PS50005">
    <property type="entry name" value="TPR"/>
    <property type="match status" value="1"/>
</dbReference>
<dbReference type="SUPFAM" id="SSF48452">
    <property type="entry name" value="TPR-like"/>
    <property type="match status" value="2"/>
</dbReference>
<dbReference type="InterPro" id="IPR024983">
    <property type="entry name" value="CHAT_dom"/>
</dbReference>
<gene>
    <name evidence="3" type="ORF">Oscil6304_3862</name>
</gene>
<reference evidence="3 4" key="1">
    <citation type="submission" date="2012-06" db="EMBL/GenBank/DDBJ databases">
        <title>Finished chromosome of genome of Oscillatoria acuminata PCC 6304.</title>
        <authorList>
            <consortium name="US DOE Joint Genome Institute"/>
            <person name="Gugger M."/>
            <person name="Coursin T."/>
            <person name="Rippka R."/>
            <person name="Tandeau De Marsac N."/>
            <person name="Huntemann M."/>
            <person name="Wei C.-L."/>
            <person name="Han J."/>
            <person name="Detter J.C."/>
            <person name="Han C."/>
            <person name="Tapia R."/>
            <person name="Davenport K."/>
            <person name="Daligault H."/>
            <person name="Erkkila T."/>
            <person name="Gu W."/>
            <person name="Munk A.C.C."/>
            <person name="Teshima H."/>
            <person name="Xu Y."/>
            <person name="Chain P."/>
            <person name="Chen A."/>
            <person name="Krypides N."/>
            <person name="Mavromatis K."/>
            <person name="Markowitz V."/>
            <person name="Szeto E."/>
            <person name="Ivanova N."/>
            <person name="Mikhailova N."/>
            <person name="Ovchinnikova G."/>
            <person name="Pagani I."/>
            <person name="Pati A."/>
            <person name="Goodwin L."/>
            <person name="Peters L."/>
            <person name="Pitluck S."/>
            <person name="Woyke T."/>
            <person name="Kerfeld C."/>
        </authorList>
    </citation>
    <scope>NUCLEOTIDE SEQUENCE [LARGE SCALE GENOMIC DNA]</scope>
    <source>
        <strain evidence="3 4">PCC 6304</strain>
    </source>
</reference>
<dbReference type="InterPro" id="IPR011990">
    <property type="entry name" value="TPR-like_helical_dom_sf"/>
</dbReference>
<keyword evidence="1" id="KW-0802">TPR repeat</keyword>
<dbReference type="Proteomes" id="UP000010367">
    <property type="component" value="Chromosome"/>
</dbReference>
<dbReference type="EMBL" id="CP003607">
    <property type="protein sequence ID" value="AFY83417.1"/>
    <property type="molecule type" value="Genomic_DNA"/>
</dbReference>
<evidence type="ECO:0000259" key="2">
    <source>
        <dbReference type="Pfam" id="PF12770"/>
    </source>
</evidence>
<feature type="domain" description="CHAT" evidence="2">
    <location>
        <begin position="749"/>
        <end position="1040"/>
    </location>
</feature>
<dbReference type="RefSeq" id="WP_015150043.1">
    <property type="nucleotide sequence ID" value="NC_019693.1"/>
</dbReference>
<dbReference type="PANTHER" id="PTHR10098">
    <property type="entry name" value="RAPSYN-RELATED"/>
    <property type="match status" value="1"/>
</dbReference>
<dbReference type="KEGG" id="oac:Oscil6304_3862"/>
<name>K9TKN9_9CYAN</name>
<proteinExistence type="predicted"/>
<protein>
    <recommendedName>
        <fullName evidence="2">CHAT domain-containing protein</fullName>
    </recommendedName>
</protein>
<feature type="repeat" description="TPR" evidence="1">
    <location>
        <begin position="108"/>
        <end position="141"/>
    </location>
</feature>
<dbReference type="SMART" id="SM00028">
    <property type="entry name" value="TPR"/>
    <property type="match status" value="4"/>
</dbReference>
<dbReference type="eggNOG" id="COG0457">
    <property type="taxonomic scope" value="Bacteria"/>
</dbReference>
<dbReference type="InterPro" id="IPR019734">
    <property type="entry name" value="TPR_rpt"/>
</dbReference>
<dbReference type="Pfam" id="PF12770">
    <property type="entry name" value="CHAT"/>
    <property type="match status" value="1"/>
</dbReference>
<dbReference type="HOGENOM" id="CLU_002404_0_0_3"/>
<dbReference type="STRING" id="56110.Oscil6304_3862"/>
<dbReference type="Gene3D" id="1.25.40.10">
    <property type="entry name" value="Tetratricopeptide repeat domain"/>
    <property type="match status" value="2"/>
</dbReference>
<keyword evidence="4" id="KW-1185">Reference proteome</keyword>
<dbReference type="Pfam" id="PF13424">
    <property type="entry name" value="TPR_12"/>
    <property type="match status" value="1"/>
</dbReference>
<evidence type="ECO:0000313" key="3">
    <source>
        <dbReference type="EMBL" id="AFY83417.1"/>
    </source>
</evidence>
<dbReference type="AlphaFoldDB" id="K9TKN9"/>
<dbReference type="Pfam" id="PF13176">
    <property type="entry name" value="TPR_7"/>
    <property type="match status" value="1"/>
</dbReference>
<dbReference type="PANTHER" id="PTHR10098:SF112">
    <property type="entry name" value="SLR0380 PROTEIN"/>
    <property type="match status" value="1"/>
</dbReference>
<dbReference type="InParanoid" id="K9TKN9"/>
<dbReference type="OrthoDB" id="446317at2"/>
<sequence length="1042" mass="117141">MARKWSVFFGAVQSVLKWRVRGQRRTLAIALCAALGWIGALSLPALTADSPNSGPVSVVEIRGAGEMAIALVERGQRLYNQGNFPEAVGVWQEAVAAYRTAGDWLNEAMALSNLSLTYQKLGEWNRAQEAIGQSLQRLPDPAVSNAGPDGVRILAQSLDIYGKLQLERGNPGDAIATWKRTATLYQQLRNPDQQRQSLINQAQALQVLGLYSRACDTLLQGFGETPNCQILLEEPPGDSQRTKSAQRLISRLSAQPANLITANGLRRLGDILRPLGRLHLSEDLLLLSQNMAQQLGSGDDVAAAWLSLGNTALAIGNQERDKDTPETIVLVPVQIDEITPMEKALQPYQKSLNYYQKIVNNYPGSRMALEAEINHLNLLIDIKNWWNVETQKILRAQNYRDQLNQDFLEKTSQLADDITELVNQNWPLTSNLINSRINFADNLLNGLKNEKFLPLAETILNQAVQDGKTIGNSRIQSYALGSLGSLYEQQEREAQETVRRQSGLDLAKDYTEQALALLNLYQSNNSGDRSITYADDRDLGYRWEWQLGRILEAQGNTREAIQVYDQAFEKLKSLRSDLGAINRDVQFYFRDQVEPFYREYAALLLTPEQPSQTDLEKTIEIFEALQLAEIDNLFQDPCSEIQQQQSRVDFLQAHASSNSAILYTMVLEASHSAKAVNPNSESVQIHLLLQRPQGIDYARSSLEKNKLATSINNFNKRFYVEYTRYLSENRSPENERERLNESKPEILEMLSQYYDWMIRPLEAQLKAVQTVVFVLDTPFQNIPVAALYDGQQYLIENKSVAFIPSWQLMNPNPLEVGQGLKVLAGGLSQGLCLNGERDCTPEQRQVTELPSVEIELDNIPTRVKLLNAQFTPENLQRELNRFRGHVVHLATHGQFSSNPEKTVIETFTRAINLKELEKLLQDKNTSTASQIKLLVLSACDAAQGDPRAVLGLAGVALRSGVSSAIAPLWLVKDSATAPLMIEFYRLLQQEQTNKAEALRQAQLALLQNRFPKLPDDYRFPKLPDDYSHPAYWAPYVLVGNWL</sequence>
<organism evidence="3 4">
    <name type="scientific">Oscillatoria acuminata PCC 6304</name>
    <dbReference type="NCBI Taxonomy" id="56110"/>
    <lineage>
        <taxon>Bacteria</taxon>
        <taxon>Bacillati</taxon>
        <taxon>Cyanobacteriota</taxon>
        <taxon>Cyanophyceae</taxon>
        <taxon>Oscillatoriophycideae</taxon>
        <taxon>Oscillatoriales</taxon>
        <taxon>Oscillatoriaceae</taxon>
        <taxon>Oscillatoria</taxon>
    </lineage>
</organism>
<dbReference type="eggNOG" id="COG4995">
    <property type="taxonomic scope" value="Bacteria"/>
</dbReference>
<accession>K9TKN9</accession>
<dbReference type="PATRIC" id="fig|56110.3.peg.4656"/>
<evidence type="ECO:0000313" key="4">
    <source>
        <dbReference type="Proteomes" id="UP000010367"/>
    </source>
</evidence>
<evidence type="ECO:0000256" key="1">
    <source>
        <dbReference type="PROSITE-ProRule" id="PRU00339"/>
    </source>
</evidence>